<dbReference type="Proteomes" id="UP000292052">
    <property type="component" value="Unassembled WGS sequence"/>
</dbReference>
<reference evidence="2 3" key="1">
    <citation type="submission" date="2017-03" db="EMBL/GenBank/DDBJ databases">
        <title>Genome of the blue death feigning beetle - Asbolus verrucosus.</title>
        <authorList>
            <person name="Rider S.D."/>
        </authorList>
    </citation>
    <scope>NUCLEOTIDE SEQUENCE [LARGE SCALE GENOMIC DNA]</scope>
    <source>
        <strain evidence="2">Butters</strain>
        <tissue evidence="2">Head and leg muscle</tissue>
    </source>
</reference>
<evidence type="ECO:0000313" key="2">
    <source>
        <dbReference type="EMBL" id="RZC40274.1"/>
    </source>
</evidence>
<organism evidence="2 3">
    <name type="scientific">Asbolus verrucosus</name>
    <name type="common">Desert ironclad beetle</name>
    <dbReference type="NCBI Taxonomy" id="1661398"/>
    <lineage>
        <taxon>Eukaryota</taxon>
        <taxon>Metazoa</taxon>
        <taxon>Ecdysozoa</taxon>
        <taxon>Arthropoda</taxon>
        <taxon>Hexapoda</taxon>
        <taxon>Insecta</taxon>
        <taxon>Pterygota</taxon>
        <taxon>Neoptera</taxon>
        <taxon>Endopterygota</taxon>
        <taxon>Coleoptera</taxon>
        <taxon>Polyphaga</taxon>
        <taxon>Cucujiformia</taxon>
        <taxon>Tenebrionidae</taxon>
        <taxon>Pimeliinae</taxon>
        <taxon>Asbolus</taxon>
    </lineage>
</organism>
<dbReference type="EMBL" id="QDEB01027367">
    <property type="protein sequence ID" value="RZC40274.1"/>
    <property type="molecule type" value="Genomic_DNA"/>
</dbReference>
<accession>A0A482W5A6</accession>
<keyword evidence="1" id="KW-0732">Signal</keyword>
<protein>
    <submittedName>
        <fullName evidence="2">OS-D domain containing protein</fullName>
    </submittedName>
</protein>
<feature type="signal peptide" evidence="1">
    <location>
        <begin position="1"/>
        <end position="19"/>
    </location>
</feature>
<keyword evidence="3" id="KW-1185">Reference proteome</keyword>
<dbReference type="AlphaFoldDB" id="A0A482W5A6"/>
<evidence type="ECO:0000256" key="1">
    <source>
        <dbReference type="SAM" id="SignalP"/>
    </source>
</evidence>
<gene>
    <name evidence="2" type="ORF">BDFB_008913</name>
</gene>
<feature type="chain" id="PRO_5019715617" evidence="1">
    <location>
        <begin position="20"/>
        <end position="80"/>
    </location>
</feature>
<evidence type="ECO:0000313" key="3">
    <source>
        <dbReference type="Proteomes" id="UP000292052"/>
    </source>
</evidence>
<proteinExistence type="predicted"/>
<sequence>MNMIPVIVLVFACIQLTVSEEYAIPPNIDLDDILANDRLLKNYTKEGAHLKESSLKNLFRKLFKLNVQNVMKHTDKVLER</sequence>
<name>A0A482W5A6_ASBVE</name>
<comment type="caution">
    <text evidence="2">The sequence shown here is derived from an EMBL/GenBank/DDBJ whole genome shotgun (WGS) entry which is preliminary data.</text>
</comment>